<gene>
    <name evidence="5" type="ORF">B0T19DRAFT_416559</name>
</gene>
<dbReference type="InterPro" id="IPR036291">
    <property type="entry name" value="NAD(P)-bd_dom_sf"/>
</dbReference>
<proteinExistence type="inferred from homology"/>
<dbReference type="Pfam" id="PF13561">
    <property type="entry name" value="adh_short_C2"/>
    <property type="match status" value="1"/>
</dbReference>
<comment type="caution">
    <text evidence="5">The sequence shown here is derived from an EMBL/GenBank/DDBJ whole genome shotgun (WGS) entry which is preliminary data.</text>
</comment>
<evidence type="ECO:0000256" key="2">
    <source>
        <dbReference type="ARBA" id="ARBA00022857"/>
    </source>
</evidence>
<evidence type="ECO:0000256" key="3">
    <source>
        <dbReference type="ARBA" id="ARBA00023002"/>
    </source>
</evidence>
<evidence type="ECO:0000313" key="6">
    <source>
        <dbReference type="Proteomes" id="UP001286456"/>
    </source>
</evidence>
<name>A0AAE0IWY5_9PEZI</name>
<dbReference type="Proteomes" id="UP001286456">
    <property type="component" value="Unassembled WGS sequence"/>
</dbReference>
<feature type="region of interest" description="Disordered" evidence="4">
    <location>
        <begin position="63"/>
        <end position="88"/>
    </location>
</feature>
<reference evidence="5" key="2">
    <citation type="submission" date="2023-06" db="EMBL/GenBank/DDBJ databases">
        <authorList>
            <consortium name="Lawrence Berkeley National Laboratory"/>
            <person name="Haridas S."/>
            <person name="Hensen N."/>
            <person name="Bonometti L."/>
            <person name="Westerberg I."/>
            <person name="Brannstrom I.O."/>
            <person name="Guillou S."/>
            <person name="Cros-Aarteil S."/>
            <person name="Calhoun S."/>
            <person name="Kuo A."/>
            <person name="Mondo S."/>
            <person name="Pangilinan J."/>
            <person name="Riley R."/>
            <person name="Labutti K."/>
            <person name="Andreopoulos B."/>
            <person name="Lipzen A."/>
            <person name="Chen C."/>
            <person name="Yanf M."/>
            <person name="Daum C."/>
            <person name="Ng V."/>
            <person name="Clum A."/>
            <person name="Steindorff A."/>
            <person name="Ohm R."/>
            <person name="Martin F."/>
            <person name="Silar P."/>
            <person name="Natvig D."/>
            <person name="Lalanne C."/>
            <person name="Gautier V."/>
            <person name="Ament-Velasquez S.L."/>
            <person name="Kruys A."/>
            <person name="Hutchinson M.I."/>
            <person name="Powell A.J."/>
            <person name="Barry K."/>
            <person name="Miller A.N."/>
            <person name="Grigoriev I.V."/>
            <person name="Debuchy R."/>
            <person name="Gladieux P."/>
            <person name="Thoren M.H."/>
            <person name="Johannesson H."/>
        </authorList>
    </citation>
    <scope>NUCLEOTIDE SEQUENCE</scope>
    <source>
        <strain evidence="5">SMH4131-1</strain>
    </source>
</reference>
<evidence type="ECO:0000256" key="4">
    <source>
        <dbReference type="SAM" id="MobiDB-lite"/>
    </source>
</evidence>
<dbReference type="PRINTS" id="PR00081">
    <property type="entry name" value="GDHRDH"/>
</dbReference>
<dbReference type="InterPro" id="IPR002347">
    <property type="entry name" value="SDR_fam"/>
</dbReference>
<dbReference type="GO" id="GO:0016491">
    <property type="term" value="F:oxidoreductase activity"/>
    <property type="evidence" value="ECO:0007669"/>
    <property type="project" value="UniProtKB-KW"/>
</dbReference>
<dbReference type="SUPFAM" id="SSF51735">
    <property type="entry name" value="NAD(P)-binding Rossmann-fold domains"/>
    <property type="match status" value="1"/>
</dbReference>
<keyword evidence="2" id="KW-0521">NADP</keyword>
<organism evidence="5 6">
    <name type="scientific">Cercophora scortea</name>
    <dbReference type="NCBI Taxonomy" id="314031"/>
    <lineage>
        <taxon>Eukaryota</taxon>
        <taxon>Fungi</taxon>
        <taxon>Dikarya</taxon>
        <taxon>Ascomycota</taxon>
        <taxon>Pezizomycotina</taxon>
        <taxon>Sordariomycetes</taxon>
        <taxon>Sordariomycetidae</taxon>
        <taxon>Sordariales</taxon>
        <taxon>Lasiosphaeriaceae</taxon>
        <taxon>Cercophora</taxon>
    </lineage>
</organism>
<dbReference type="EMBL" id="JAUEPO010000002">
    <property type="protein sequence ID" value="KAK3332816.1"/>
    <property type="molecule type" value="Genomic_DNA"/>
</dbReference>
<evidence type="ECO:0000256" key="1">
    <source>
        <dbReference type="ARBA" id="ARBA00006484"/>
    </source>
</evidence>
<sequence>MQRTTSTAPRTHCRQISLVNMAAQVAMHWKPFPRQTAWGSLLVEFSARRCQPFAGQYRRLKKATGPTGRGYVTSSEQHSESARGIPRRPCRDLRGKVAVVTGAGSRGMDIGNGRATSILLAEDGATVICVDKQLDLAQHTVSMVEIMRKESSTPSVKHGHALAVEADVTHEDECKRVIDLAVSTFGRLDILVNVVGIMGATGTAVETDLTEWAKGLEINVTTMMLMARFAIPAILQNERTRDHPIRGSIVNIGSVAGLRGGTPHLLYPTSKGAVVNMTRAMAVHHGADGIRVNCVCPGMLFTPMVYGNGKLTADLREWRRKRSLLETEGNAWDCASAIRFLVGDEARWITGTVLTVDAGATASVSL</sequence>
<dbReference type="PRINTS" id="PR00080">
    <property type="entry name" value="SDRFAMILY"/>
</dbReference>
<dbReference type="InterPro" id="IPR020904">
    <property type="entry name" value="Sc_DH/Rdtase_CS"/>
</dbReference>
<comment type="similarity">
    <text evidence="1">Belongs to the short-chain dehydrogenases/reductases (SDR) family.</text>
</comment>
<dbReference type="PROSITE" id="PS00061">
    <property type="entry name" value="ADH_SHORT"/>
    <property type="match status" value="1"/>
</dbReference>
<reference evidence="5" key="1">
    <citation type="journal article" date="2023" name="Mol. Phylogenet. Evol.">
        <title>Genome-scale phylogeny and comparative genomics of the fungal order Sordariales.</title>
        <authorList>
            <person name="Hensen N."/>
            <person name="Bonometti L."/>
            <person name="Westerberg I."/>
            <person name="Brannstrom I.O."/>
            <person name="Guillou S."/>
            <person name="Cros-Aarteil S."/>
            <person name="Calhoun S."/>
            <person name="Haridas S."/>
            <person name="Kuo A."/>
            <person name="Mondo S."/>
            <person name="Pangilinan J."/>
            <person name="Riley R."/>
            <person name="LaButti K."/>
            <person name="Andreopoulos B."/>
            <person name="Lipzen A."/>
            <person name="Chen C."/>
            <person name="Yan M."/>
            <person name="Daum C."/>
            <person name="Ng V."/>
            <person name="Clum A."/>
            <person name="Steindorff A."/>
            <person name="Ohm R.A."/>
            <person name="Martin F."/>
            <person name="Silar P."/>
            <person name="Natvig D.O."/>
            <person name="Lalanne C."/>
            <person name="Gautier V."/>
            <person name="Ament-Velasquez S.L."/>
            <person name="Kruys A."/>
            <person name="Hutchinson M.I."/>
            <person name="Powell A.J."/>
            <person name="Barry K."/>
            <person name="Miller A.N."/>
            <person name="Grigoriev I.V."/>
            <person name="Debuchy R."/>
            <person name="Gladieux P."/>
            <person name="Hiltunen Thoren M."/>
            <person name="Johannesson H."/>
        </authorList>
    </citation>
    <scope>NUCLEOTIDE SEQUENCE</scope>
    <source>
        <strain evidence="5">SMH4131-1</strain>
    </source>
</reference>
<keyword evidence="3" id="KW-0560">Oxidoreductase</keyword>
<dbReference type="Gene3D" id="3.40.50.720">
    <property type="entry name" value="NAD(P)-binding Rossmann-like Domain"/>
    <property type="match status" value="1"/>
</dbReference>
<dbReference type="AlphaFoldDB" id="A0AAE0IWY5"/>
<evidence type="ECO:0000313" key="5">
    <source>
        <dbReference type="EMBL" id="KAK3332816.1"/>
    </source>
</evidence>
<dbReference type="PANTHER" id="PTHR24321:SF15">
    <property type="entry name" value="OXIDOREDUCTASE UCPA"/>
    <property type="match status" value="1"/>
</dbReference>
<keyword evidence="6" id="KW-1185">Reference proteome</keyword>
<protein>
    <submittedName>
        <fullName evidence="5">Uncharacterized protein</fullName>
    </submittedName>
</protein>
<dbReference type="PANTHER" id="PTHR24321">
    <property type="entry name" value="DEHYDROGENASES, SHORT CHAIN"/>
    <property type="match status" value="1"/>
</dbReference>
<dbReference type="CDD" id="cd05233">
    <property type="entry name" value="SDR_c"/>
    <property type="match status" value="1"/>
</dbReference>
<dbReference type="FunFam" id="3.40.50.720:FF:000084">
    <property type="entry name" value="Short-chain dehydrogenase reductase"/>
    <property type="match status" value="1"/>
</dbReference>
<accession>A0AAE0IWY5</accession>